<evidence type="ECO:0000313" key="2">
    <source>
        <dbReference type="Proteomes" id="UP000440578"/>
    </source>
</evidence>
<protein>
    <submittedName>
        <fullName evidence="1">Uncharacterized protein</fullName>
    </submittedName>
</protein>
<sequence length="206" mass="22451">MRLLEKGEPELAVRAKELAGREHWAGRLTLDRSKHHPHLENTPGHDDLDRWGQTTVSQIRSGCSPLVRATLFRIGLATSSLCGQCSEEDTVVHLLCDARKKKGEPADASEQAHLSESCVENDQSLCSVDLAGDFTYRLVGVVQLNGGAKHSGYYLYLMKVALLPESHMTRTRHVLFSPDASTLAVCMSTTRSGSVAVRLAAVTVAD</sequence>
<accession>A0A6A4X552</accession>
<comment type="caution">
    <text evidence="1">The sequence shown here is derived from an EMBL/GenBank/DDBJ whole genome shotgun (WGS) entry which is preliminary data.</text>
</comment>
<proteinExistence type="predicted"/>
<organism evidence="1 2">
    <name type="scientific">Amphibalanus amphitrite</name>
    <name type="common">Striped barnacle</name>
    <name type="synonym">Balanus amphitrite</name>
    <dbReference type="NCBI Taxonomy" id="1232801"/>
    <lineage>
        <taxon>Eukaryota</taxon>
        <taxon>Metazoa</taxon>
        <taxon>Ecdysozoa</taxon>
        <taxon>Arthropoda</taxon>
        <taxon>Crustacea</taxon>
        <taxon>Multicrustacea</taxon>
        <taxon>Cirripedia</taxon>
        <taxon>Thoracica</taxon>
        <taxon>Thoracicalcarea</taxon>
        <taxon>Balanomorpha</taxon>
        <taxon>Balanoidea</taxon>
        <taxon>Balanidae</taxon>
        <taxon>Amphibalaninae</taxon>
        <taxon>Amphibalanus</taxon>
    </lineage>
</organism>
<dbReference type="AlphaFoldDB" id="A0A6A4X552"/>
<dbReference type="EMBL" id="VIIS01000261">
    <property type="protein sequence ID" value="KAF0311124.1"/>
    <property type="molecule type" value="Genomic_DNA"/>
</dbReference>
<gene>
    <name evidence="1" type="ORF">FJT64_018020</name>
</gene>
<keyword evidence="2" id="KW-1185">Reference proteome</keyword>
<reference evidence="1 2" key="1">
    <citation type="submission" date="2019-07" db="EMBL/GenBank/DDBJ databases">
        <title>Draft genome assembly of a fouling barnacle, Amphibalanus amphitrite (Darwin, 1854): The first reference genome for Thecostraca.</title>
        <authorList>
            <person name="Kim W."/>
        </authorList>
    </citation>
    <scope>NUCLEOTIDE SEQUENCE [LARGE SCALE GENOMIC DNA]</scope>
    <source>
        <strain evidence="1">SNU_AA5</strain>
        <tissue evidence="1">Soma without cirri and trophi</tissue>
    </source>
</reference>
<evidence type="ECO:0000313" key="1">
    <source>
        <dbReference type="EMBL" id="KAF0311124.1"/>
    </source>
</evidence>
<name>A0A6A4X552_AMPAM</name>
<dbReference type="Proteomes" id="UP000440578">
    <property type="component" value="Unassembled WGS sequence"/>
</dbReference>